<dbReference type="AlphaFoldDB" id="A0A448WXR6"/>
<name>A0A448WXR6_9PLAT</name>
<protein>
    <submittedName>
        <fullName evidence="1">Uncharacterized protein</fullName>
    </submittedName>
</protein>
<proteinExistence type="predicted"/>
<reference evidence="1" key="1">
    <citation type="submission" date="2018-11" db="EMBL/GenBank/DDBJ databases">
        <authorList>
            <consortium name="Pathogen Informatics"/>
        </authorList>
    </citation>
    <scope>NUCLEOTIDE SEQUENCE</scope>
</reference>
<sequence length="83" mass="9633">MCLYYQLAVTDRSWKVQILDSLQQLLGGIFLRIVLTTSRLSMRQTVTVLDLHVLYLFVSLRQTTNLRLYIFGRAVKPRMAAIT</sequence>
<comment type="caution">
    <text evidence="1">The sequence shown here is derived from an EMBL/GenBank/DDBJ whole genome shotgun (WGS) entry which is preliminary data.</text>
</comment>
<accession>A0A448WXR6</accession>
<evidence type="ECO:0000313" key="2">
    <source>
        <dbReference type="Proteomes" id="UP000784294"/>
    </source>
</evidence>
<evidence type="ECO:0000313" key="1">
    <source>
        <dbReference type="EMBL" id="VEL22751.1"/>
    </source>
</evidence>
<dbReference type="EMBL" id="CAAALY010058210">
    <property type="protein sequence ID" value="VEL22751.1"/>
    <property type="molecule type" value="Genomic_DNA"/>
</dbReference>
<dbReference type="Proteomes" id="UP000784294">
    <property type="component" value="Unassembled WGS sequence"/>
</dbReference>
<keyword evidence="2" id="KW-1185">Reference proteome</keyword>
<gene>
    <name evidence="1" type="ORF">PXEA_LOCUS16191</name>
</gene>
<organism evidence="1 2">
    <name type="scientific">Protopolystoma xenopodis</name>
    <dbReference type="NCBI Taxonomy" id="117903"/>
    <lineage>
        <taxon>Eukaryota</taxon>
        <taxon>Metazoa</taxon>
        <taxon>Spiralia</taxon>
        <taxon>Lophotrochozoa</taxon>
        <taxon>Platyhelminthes</taxon>
        <taxon>Monogenea</taxon>
        <taxon>Polyopisthocotylea</taxon>
        <taxon>Polystomatidea</taxon>
        <taxon>Polystomatidae</taxon>
        <taxon>Protopolystoma</taxon>
    </lineage>
</organism>